<dbReference type="SMART" id="SM00530">
    <property type="entry name" value="HTH_XRE"/>
    <property type="match status" value="1"/>
</dbReference>
<reference evidence="3 4" key="1">
    <citation type="submission" date="2020-06" db="EMBL/GenBank/DDBJ databases">
        <title>Nonomuraea sp. SMC257, a novel actinomycete isolated from soil.</title>
        <authorList>
            <person name="Chanama M."/>
        </authorList>
    </citation>
    <scope>NUCLEOTIDE SEQUENCE [LARGE SCALE GENOMIC DNA]</scope>
    <source>
        <strain evidence="3 4">SMC257</strain>
    </source>
</reference>
<dbReference type="InterPro" id="IPR011990">
    <property type="entry name" value="TPR-like_helical_dom_sf"/>
</dbReference>
<dbReference type="RefSeq" id="WP_175589087.1">
    <property type="nucleotide sequence ID" value="NZ_JABWGN010000003.1"/>
</dbReference>
<gene>
    <name evidence="3" type="ORF">HTZ77_09450</name>
</gene>
<dbReference type="Gene3D" id="1.25.40.10">
    <property type="entry name" value="Tetratricopeptide repeat domain"/>
    <property type="match status" value="1"/>
</dbReference>
<comment type="caution">
    <text evidence="3">The sequence shown here is derived from an EMBL/GenBank/DDBJ whole genome shotgun (WGS) entry which is preliminary data.</text>
</comment>
<dbReference type="InterPro" id="IPR001387">
    <property type="entry name" value="Cro/C1-type_HTH"/>
</dbReference>
<dbReference type="PROSITE" id="PS50943">
    <property type="entry name" value="HTH_CROC1"/>
    <property type="match status" value="1"/>
</dbReference>
<organism evidence="3 4">
    <name type="scientific">Nonomuraea montanisoli</name>
    <dbReference type="NCBI Taxonomy" id="2741721"/>
    <lineage>
        <taxon>Bacteria</taxon>
        <taxon>Bacillati</taxon>
        <taxon>Actinomycetota</taxon>
        <taxon>Actinomycetes</taxon>
        <taxon>Streptosporangiales</taxon>
        <taxon>Streptosporangiaceae</taxon>
        <taxon>Nonomuraea</taxon>
    </lineage>
</organism>
<evidence type="ECO:0000313" key="3">
    <source>
        <dbReference type="EMBL" id="NUW31651.1"/>
    </source>
</evidence>
<dbReference type="GO" id="GO:0003677">
    <property type="term" value="F:DNA binding"/>
    <property type="evidence" value="ECO:0007669"/>
    <property type="project" value="InterPro"/>
</dbReference>
<dbReference type="Proteomes" id="UP000586042">
    <property type="component" value="Unassembled WGS sequence"/>
</dbReference>
<dbReference type="Pfam" id="PF13560">
    <property type="entry name" value="HTH_31"/>
    <property type="match status" value="1"/>
</dbReference>
<keyword evidence="4" id="KW-1185">Reference proteome</keyword>
<dbReference type="EMBL" id="JABWGN010000003">
    <property type="protein sequence ID" value="NUW31651.1"/>
    <property type="molecule type" value="Genomic_DNA"/>
</dbReference>
<feature type="compositionally biased region" description="Gly residues" evidence="1">
    <location>
        <begin position="167"/>
        <end position="178"/>
    </location>
</feature>
<evidence type="ECO:0000259" key="2">
    <source>
        <dbReference type="PROSITE" id="PS50943"/>
    </source>
</evidence>
<proteinExistence type="predicted"/>
<protein>
    <submittedName>
        <fullName evidence="3">Helix-turn-helix transcriptional regulator</fullName>
    </submittedName>
</protein>
<sequence length="457" mass="48226">MAGDYLVDGARIMAMRRARGLSRRVLADLVGCSEEWLRLVEKGVRPLDRLSTLMRIAGVLRVEDLSELVDGPVALPAVTGLPGHPDGGFGGSAEMVLALLLPRRPAGDGPAENVHRVRRHVTAAWEVWRRSPRRYTELRRDLPGLLLTAQATSRAARAEGASPEGPTSGGTVSGGTVSGGTASEGAVSEGAVSESAVSESAGMAAVELGRVYRLFATVLRASGEYAPALLAADRAVSAARGDPVAAAPAWAETAEVLVLAGRPADARRVCLTAADLATDLATDVTTHVAAGPASRHRPAHAAALGACLLAAALAAAAEHDLLRVEELLNRARGLAARLGEGEERDGFLVELDLRAAAAAVRMGRHRQALRLAEDLDPARLTTRDLRVRHFLTLAAAHARDRAPRAAATMLRKVAESCPEELKHGAQAVRLLAELRLLDCATTQVELRELRELTRLTA</sequence>
<feature type="region of interest" description="Disordered" evidence="1">
    <location>
        <begin position="153"/>
        <end position="187"/>
    </location>
</feature>
<evidence type="ECO:0000313" key="4">
    <source>
        <dbReference type="Proteomes" id="UP000586042"/>
    </source>
</evidence>
<name>A0A7Y6M2M2_9ACTN</name>
<feature type="domain" description="HTH cro/C1-type" evidence="2">
    <location>
        <begin position="12"/>
        <end position="68"/>
    </location>
</feature>
<dbReference type="InterPro" id="IPR010982">
    <property type="entry name" value="Lambda_DNA-bd_dom_sf"/>
</dbReference>
<dbReference type="AlphaFoldDB" id="A0A7Y6M2M2"/>
<dbReference type="CDD" id="cd00093">
    <property type="entry name" value="HTH_XRE"/>
    <property type="match status" value="1"/>
</dbReference>
<evidence type="ECO:0000256" key="1">
    <source>
        <dbReference type="SAM" id="MobiDB-lite"/>
    </source>
</evidence>
<dbReference type="Gene3D" id="1.10.260.40">
    <property type="entry name" value="lambda repressor-like DNA-binding domains"/>
    <property type="match status" value="1"/>
</dbReference>
<accession>A0A7Y6M2M2</accession>
<dbReference type="SUPFAM" id="SSF47413">
    <property type="entry name" value="lambda repressor-like DNA-binding domains"/>
    <property type="match status" value="1"/>
</dbReference>